<reference evidence="2 3" key="1">
    <citation type="submission" date="2019-11" db="EMBL/GenBank/DDBJ databases">
        <title>Whole genome sequence of Oryza granulata.</title>
        <authorList>
            <person name="Li W."/>
        </authorList>
    </citation>
    <scope>NUCLEOTIDE SEQUENCE [LARGE SCALE GENOMIC DNA]</scope>
    <source>
        <strain evidence="3">cv. Menghai</strain>
        <tissue evidence="2">Leaf</tissue>
    </source>
</reference>
<sequence length="65" mass="7124">MDERLIRYVNWASSDEAVTECEYEGIEEATAESESVREGGHEAAAIKSEQESEDGEEAVAAESEN</sequence>
<comment type="caution">
    <text evidence="2">The sequence shown here is derived from an EMBL/GenBank/DDBJ whole genome shotgun (WGS) entry which is preliminary data.</text>
</comment>
<evidence type="ECO:0000256" key="1">
    <source>
        <dbReference type="SAM" id="MobiDB-lite"/>
    </source>
</evidence>
<gene>
    <name evidence="2" type="ORF">E2562_000768</name>
</gene>
<dbReference type="AlphaFoldDB" id="A0A6G1DTL2"/>
<accession>A0A6G1DTL2</accession>
<feature type="non-terminal residue" evidence="2">
    <location>
        <position position="65"/>
    </location>
</feature>
<dbReference type="Proteomes" id="UP000479710">
    <property type="component" value="Unassembled WGS sequence"/>
</dbReference>
<name>A0A6G1DTL2_9ORYZ</name>
<protein>
    <submittedName>
        <fullName evidence="2">Uncharacterized protein</fullName>
    </submittedName>
</protein>
<evidence type="ECO:0000313" key="3">
    <source>
        <dbReference type="Proteomes" id="UP000479710"/>
    </source>
</evidence>
<proteinExistence type="predicted"/>
<dbReference type="EMBL" id="SPHZ02000005">
    <property type="protein sequence ID" value="KAF0916175.1"/>
    <property type="molecule type" value="Genomic_DNA"/>
</dbReference>
<feature type="region of interest" description="Disordered" evidence="1">
    <location>
        <begin position="27"/>
        <end position="65"/>
    </location>
</feature>
<evidence type="ECO:0000313" key="2">
    <source>
        <dbReference type="EMBL" id="KAF0916175.1"/>
    </source>
</evidence>
<organism evidence="2 3">
    <name type="scientific">Oryza meyeriana var. granulata</name>
    <dbReference type="NCBI Taxonomy" id="110450"/>
    <lineage>
        <taxon>Eukaryota</taxon>
        <taxon>Viridiplantae</taxon>
        <taxon>Streptophyta</taxon>
        <taxon>Embryophyta</taxon>
        <taxon>Tracheophyta</taxon>
        <taxon>Spermatophyta</taxon>
        <taxon>Magnoliopsida</taxon>
        <taxon>Liliopsida</taxon>
        <taxon>Poales</taxon>
        <taxon>Poaceae</taxon>
        <taxon>BOP clade</taxon>
        <taxon>Oryzoideae</taxon>
        <taxon>Oryzeae</taxon>
        <taxon>Oryzinae</taxon>
        <taxon>Oryza</taxon>
        <taxon>Oryza meyeriana</taxon>
    </lineage>
</organism>
<feature type="compositionally biased region" description="Acidic residues" evidence="1">
    <location>
        <begin position="51"/>
        <end position="65"/>
    </location>
</feature>
<keyword evidence="3" id="KW-1185">Reference proteome</keyword>